<sequence>MNNNLYWVVYKNIEKEIIELSNLIHFDDTQLTIYSVRIAELLIRTVVEIESISKELYFLNGGEKPNDNELYFDTDCLEFLETKWLLSKKVVFVSAANFYFQQNENKILVPLKKANKRGSSSSDWQKAYQAVKHNRAKNLTKGNLKYLIRASSALYILNIYYKDTKYNLGHISTTSFDNSQGSQIFSIKIHTNNTINIEGTQNKEDDYDECIYLIHSTVESSEELISLLKTVNEEVNAKVSPIIQAMYPELNITNLDDINDEVTPGLSTIIEQHKIGILSSKAKMLEEAYSKLQNEAVPNKNQY</sequence>
<name>A0A316XHV1_9FLAO</name>
<comment type="caution">
    <text evidence="1">The sequence shown here is derived from an EMBL/GenBank/DDBJ whole genome shotgun (WGS) entry which is preliminary data.</text>
</comment>
<dbReference type="RefSeq" id="WP_109711371.1">
    <property type="nucleotide sequence ID" value="NZ_PPED02000001.1"/>
</dbReference>
<keyword evidence="2" id="KW-1185">Reference proteome</keyword>
<reference evidence="1 2" key="1">
    <citation type="submission" date="2018-04" db="EMBL/GenBank/DDBJ databases">
        <title>Draft Genome Sequence of Phosphate-Solubilizing Chryseobacterium sp. ISE14 that is a Biocontrol and Plant Growth-Promoting Rhizobacterium Isolated from Cucumber.</title>
        <authorList>
            <person name="Jeong J.-J."/>
            <person name="Sang M.K."/>
            <person name="Choi I.-G."/>
            <person name="Kim K.D."/>
        </authorList>
    </citation>
    <scope>NUCLEOTIDE SEQUENCE [LARGE SCALE GENOMIC DNA]</scope>
    <source>
        <strain evidence="1 2">ISE14</strain>
    </source>
</reference>
<dbReference type="OrthoDB" id="1442012at2"/>
<accession>A0A316XHV1</accession>
<proteinExistence type="predicted"/>
<evidence type="ECO:0000313" key="1">
    <source>
        <dbReference type="EMBL" id="PWN72366.1"/>
    </source>
</evidence>
<gene>
    <name evidence="1" type="ORF">C1631_007150</name>
</gene>
<evidence type="ECO:0000313" key="2">
    <source>
        <dbReference type="Proteomes" id="UP000236594"/>
    </source>
</evidence>
<dbReference type="EMBL" id="PPED02000001">
    <property type="protein sequence ID" value="PWN72366.1"/>
    <property type="molecule type" value="Genomic_DNA"/>
</dbReference>
<organism evidence="1 2">
    <name type="scientific">Chryseobacterium phosphatilyticum</name>
    <dbReference type="NCBI Taxonomy" id="475075"/>
    <lineage>
        <taxon>Bacteria</taxon>
        <taxon>Pseudomonadati</taxon>
        <taxon>Bacteroidota</taxon>
        <taxon>Flavobacteriia</taxon>
        <taxon>Flavobacteriales</taxon>
        <taxon>Weeksellaceae</taxon>
        <taxon>Chryseobacterium group</taxon>
        <taxon>Chryseobacterium</taxon>
    </lineage>
</organism>
<dbReference type="AlphaFoldDB" id="A0A316XHV1"/>
<dbReference type="Proteomes" id="UP000236594">
    <property type="component" value="Unassembled WGS sequence"/>
</dbReference>
<protein>
    <submittedName>
        <fullName evidence="1">Uncharacterized protein</fullName>
    </submittedName>
</protein>